<dbReference type="Gene3D" id="3.30.950.10">
    <property type="entry name" value="Methyltransferase, Cobalt-precorrin-4 Transmethylase, Domain 2"/>
    <property type="match status" value="1"/>
</dbReference>
<evidence type="ECO:0000256" key="2">
    <source>
        <dbReference type="ARBA" id="ARBA00022552"/>
    </source>
</evidence>
<evidence type="ECO:0000259" key="8">
    <source>
        <dbReference type="Pfam" id="PF23016"/>
    </source>
</evidence>
<gene>
    <name evidence="6 9" type="primary">rsmI</name>
    <name evidence="9" type="ORF">OMP39_14680</name>
</gene>
<evidence type="ECO:0000313" key="10">
    <source>
        <dbReference type="Proteomes" id="UP001163266"/>
    </source>
</evidence>
<dbReference type="Proteomes" id="UP001163266">
    <property type="component" value="Chromosome"/>
</dbReference>
<name>A0ABY6MS92_9BURK</name>
<evidence type="ECO:0000256" key="5">
    <source>
        <dbReference type="ARBA" id="ARBA00022691"/>
    </source>
</evidence>
<keyword evidence="3 6" id="KW-0489">Methyltransferase</keyword>
<reference evidence="9" key="1">
    <citation type="submission" date="2022-10" db="EMBL/GenBank/DDBJ databases">
        <title>Complete genome sequence of Schlegelella aquatica LMG 23380.</title>
        <authorList>
            <person name="Musilova J."/>
            <person name="Kourilova X."/>
            <person name="Bezdicek M."/>
            <person name="Hermankova K."/>
            <person name="Obruca S."/>
            <person name="Sedlar K."/>
        </authorList>
    </citation>
    <scope>NUCLEOTIDE SEQUENCE</scope>
    <source>
        <strain evidence="9">LMG 23380</strain>
    </source>
</reference>
<evidence type="ECO:0000256" key="3">
    <source>
        <dbReference type="ARBA" id="ARBA00022603"/>
    </source>
</evidence>
<dbReference type="InterPro" id="IPR000878">
    <property type="entry name" value="4pyrrol_Mease"/>
</dbReference>
<dbReference type="EC" id="2.1.1.198" evidence="6"/>
<dbReference type="Pfam" id="PF00590">
    <property type="entry name" value="TP_methylase"/>
    <property type="match status" value="1"/>
</dbReference>
<dbReference type="CDD" id="cd11648">
    <property type="entry name" value="RsmI"/>
    <property type="match status" value="1"/>
</dbReference>
<dbReference type="InterPro" id="IPR008189">
    <property type="entry name" value="rRNA_ssu_MeTfrase_I"/>
</dbReference>
<proteinExistence type="inferred from homology"/>
<keyword evidence="2 6" id="KW-0698">rRNA processing</keyword>
<dbReference type="InterPro" id="IPR018063">
    <property type="entry name" value="SAM_MeTrfase_RsmI_CS"/>
</dbReference>
<dbReference type="GO" id="GO:0008168">
    <property type="term" value="F:methyltransferase activity"/>
    <property type="evidence" value="ECO:0007669"/>
    <property type="project" value="UniProtKB-KW"/>
</dbReference>
<dbReference type="InterPro" id="IPR014776">
    <property type="entry name" value="4pyrrole_Mease_sub2"/>
</dbReference>
<comment type="subcellular location">
    <subcellularLocation>
        <location evidence="6">Cytoplasm</location>
    </subcellularLocation>
</comment>
<feature type="domain" description="RsmI HTH" evidence="8">
    <location>
        <begin position="254"/>
        <end position="298"/>
    </location>
</feature>
<organism evidence="9 10">
    <name type="scientific">Caldimonas aquatica</name>
    <dbReference type="NCBI Taxonomy" id="376175"/>
    <lineage>
        <taxon>Bacteria</taxon>
        <taxon>Pseudomonadati</taxon>
        <taxon>Pseudomonadota</taxon>
        <taxon>Betaproteobacteria</taxon>
        <taxon>Burkholderiales</taxon>
        <taxon>Sphaerotilaceae</taxon>
        <taxon>Caldimonas</taxon>
    </lineage>
</organism>
<dbReference type="HAMAP" id="MF_01877">
    <property type="entry name" value="16SrRNA_methyltr_I"/>
    <property type="match status" value="1"/>
</dbReference>
<feature type="domain" description="Tetrapyrrole methylase" evidence="7">
    <location>
        <begin position="25"/>
        <end position="224"/>
    </location>
</feature>
<dbReference type="PIRSF" id="PIRSF005917">
    <property type="entry name" value="MTase_YraL"/>
    <property type="match status" value="1"/>
</dbReference>
<comment type="catalytic activity">
    <reaction evidence="6">
        <text>cytidine(1402) in 16S rRNA + S-adenosyl-L-methionine = 2'-O-methylcytidine(1402) in 16S rRNA + S-adenosyl-L-homocysteine + H(+)</text>
        <dbReference type="Rhea" id="RHEA:42924"/>
        <dbReference type="Rhea" id="RHEA-COMP:10285"/>
        <dbReference type="Rhea" id="RHEA-COMP:10286"/>
        <dbReference type="ChEBI" id="CHEBI:15378"/>
        <dbReference type="ChEBI" id="CHEBI:57856"/>
        <dbReference type="ChEBI" id="CHEBI:59789"/>
        <dbReference type="ChEBI" id="CHEBI:74495"/>
        <dbReference type="ChEBI" id="CHEBI:82748"/>
        <dbReference type="EC" id="2.1.1.198"/>
    </reaction>
</comment>
<dbReference type="SUPFAM" id="SSF53790">
    <property type="entry name" value="Tetrapyrrole methylase"/>
    <property type="match status" value="1"/>
</dbReference>
<evidence type="ECO:0000313" key="9">
    <source>
        <dbReference type="EMBL" id="UZD54887.1"/>
    </source>
</evidence>
<dbReference type="GO" id="GO:0032259">
    <property type="term" value="P:methylation"/>
    <property type="evidence" value="ECO:0007669"/>
    <property type="project" value="UniProtKB-KW"/>
</dbReference>
<dbReference type="Gene3D" id="3.40.1010.10">
    <property type="entry name" value="Cobalt-precorrin-4 Transmethylase, Domain 1"/>
    <property type="match status" value="1"/>
</dbReference>
<evidence type="ECO:0000259" key="7">
    <source>
        <dbReference type="Pfam" id="PF00590"/>
    </source>
</evidence>
<dbReference type="RefSeq" id="WP_264892558.1">
    <property type="nucleotide sequence ID" value="NZ_CP110257.1"/>
</dbReference>
<evidence type="ECO:0000256" key="4">
    <source>
        <dbReference type="ARBA" id="ARBA00022679"/>
    </source>
</evidence>
<dbReference type="NCBIfam" id="TIGR00096">
    <property type="entry name" value="16S rRNA (cytidine(1402)-2'-O)-methyltransferase"/>
    <property type="match status" value="1"/>
</dbReference>
<comment type="similarity">
    <text evidence="6">Belongs to the methyltransferase superfamily. RsmI family.</text>
</comment>
<dbReference type="InterPro" id="IPR014777">
    <property type="entry name" value="4pyrrole_Mease_sub1"/>
</dbReference>
<evidence type="ECO:0000256" key="1">
    <source>
        <dbReference type="ARBA" id="ARBA00022490"/>
    </source>
</evidence>
<comment type="function">
    <text evidence="6">Catalyzes the 2'-O-methylation of the ribose of cytidine 1402 (C1402) in 16S rRNA.</text>
</comment>
<sequence length="317" mass="33634">MTIEASSWIAAAADAAARQQYPAATLYVVATPIGNLADVTVRALHVLALADAIACEDTRHTAQLLRHYGIDGKPLIAVHEHNEREAAPHVIARLQAGQRVACVSDAGTPAVSDPGARLVQAVRAAGLRVVPLPGPSSAVAALSVSGDEASRGFRFVGFLPAKPRELEQAVQALDEVAAVVIFEAPHRIEALGRALAAHQSGRTVTVCRELTKQFEEIETLAVADLPAWLAAQPQRRKGEFVLVLHSRPASAQEAVASRAQAALEALVAVLPLKQAVALAAEVTGAPRNALYKLALQWKRERGQERQDDRDPGEEHAG</sequence>
<dbReference type="EMBL" id="CP110257">
    <property type="protein sequence ID" value="UZD54887.1"/>
    <property type="molecule type" value="Genomic_DNA"/>
</dbReference>
<evidence type="ECO:0000256" key="6">
    <source>
        <dbReference type="HAMAP-Rule" id="MF_01877"/>
    </source>
</evidence>
<keyword evidence="10" id="KW-1185">Reference proteome</keyword>
<dbReference type="PANTHER" id="PTHR46111:SF1">
    <property type="entry name" value="RIBOSOMAL RNA SMALL SUBUNIT METHYLTRANSFERASE I"/>
    <property type="match status" value="1"/>
</dbReference>
<keyword evidence="4 6" id="KW-0808">Transferase</keyword>
<dbReference type="PROSITE" id="PS01296">
    <property type="entry name" value="RSMI"/>
    <property type="match status" value="1"/>
</dbReference>
<dbReference type="InterPro" id="IPR053910">
    <property type="entry name" value="RsmI_HTH"/>
</dbReference>
<dbReference type="Pfam" id="PF23016">
    <property type="entry name" value="RsmI_C"/>
    <property type="match status" value="1"/>
</dbReference>
<protein>
    <recommendedName>
        <fullName evidence="6">Ribosomal RNA small subunit methyltransferase I</fullName>
        <ecNumber evidence="6">2.1.1.198</ecNumber>
    </recommendedName>
    <alternativeName>
        <fullName evidence="6">16S rRNA 2'-O-ribose C1402 methyltransferase</fullName>
    </alternativeName>
    <alternativeName>
        <fullName evidence="6">rRNA (cytidine-2'-O-)-methyltransferase RsmI</fullName>
    </alternativeName>
</protein>
<accession>A0ABY6MS92</accession>
<keyword evidence="1 6" id="KW-0963">Cytoplasm</keyword>
<keyword evidence="5 6" id="KW-0949">S-adenosyl-L-methionine</keyword>
<dbReference type="InterPro" id="IPR035996">
    <property type="entry name" value="4pyrrol_Methylase_sf"/>
</dbReference>
<dbReference type="PANTHER" id="PTHR46111">
    <property type="entry name" value="RIBOSOMAL RNA SMALL SUBUNIT METHYLTRANSFERASE I"/>
    <property type="match status" value="1"/>
</dbReference>